<gene>
    <name evidence="1" type="ORF">B2A_04501</name>
</gene>
<name>T1BW82_9ZZZZ</name>
<keyword evidence="1" id="KW-0547">Nucleotide-binding</keyword>
<reference evidence="1" key="1">
    <citation type="submission" date="2013-08" db="EMBL/GenBank/DDBJ databases">
        <authorList>
            <person name="Mendez C."/>
            <person name="Richter M."/>
            <person name="Ferrer M."/>
            <person name="Sanchez J."/>
        </authorList>
    </citation>
    <scope>NUCLEOTIDE SEQUENCE</scope>
</reference>
<organism evidence="1">
    <name type="scientific">mine drainage metagenome</name>
    <dbReference type="NCBI Taxonomy" id="410659"/>
    <lineage>
        <taxon>unclassified sequences</taxon>
        <taxon>metagenomes</taxon>
        <taxon>ecological metagenomes</taxon>
    </lineage>
</organism>
<protein>
    <submittedName>
        <fullName evidence="1">UvrD/REP helicase</fullName>
    </submittedName>
</protein>
<reference evidence="1" key="2">
    <citation type="journal article" date="2014" name="ISME J.">
        <title>Microbial stratification in low pH oxic and suboxic macroscopic growths along an acid mine drainage.</title>
        <authorList>
            <person name="Mendez-Garcia C."/>
            <person name="Mesa V."/>
            <person name="Sprenger R.R."/>
            <person name="Richter M."/>
            <person name="Diez M.S."/>
            <person name="Solano J."/>
            <person name="Bargiela R."/>
            <person name="Golyshina O.V."/>
            <person name="Manteca A."/>
            <person name="Ramos J.L."/>
            <person name="Gallego J.R."/>
            <person name="Llorente I."/>
            <person name="Martins Dos Santos V.A."/>
            <person name="Jensen O.N."/>
            <person name="Pelaez A.I."/>
            <person name="Sanchez J."/>
            <person name="Ferrer M."/>
        </authorList>
    </citation>
    <scope>NUCLEOTIDE SEQUENCE</scope>
</reference>
<dbReference type="AlphaFoldDB" id="T1BW82"/>
<keyword evidence="1" id="KW-0347">Helicase</keyword>
<feature type="non-terminal residue" evidence="1">
    <location>
        <position position="1"/>
    </location>
</feature>
<keyword evidence="1" id="KW-0067">ATP-binding</keyword>
<comment type="caution">
    <text evidence="1">The sequence shown here is derived from an EMBL/GenBank/DDBJ whole genome shotgun (WGS) entry which is preliminary data.</text>
</comment>
<accession>T1BW82</accession>
<keyword evidence="1" id="KW-0378">Hydrolase</keyword>
<dbReference type="GO" id="GO:0004386">
    <property type="term" value="F:helicase activity"/>
    <property type="evidence" value="ECO:0007669"/>
    <property type="project" value="UniProtKB-KW"/>
</dbReference>
<evidence type="ECO:0000313" key="1">
    <source>
        <dbReference type="EMBL" id="EQD58135.1"/>
    </source>
</evidence>
<proteinExistence type="predicted"/>
<sequence>PNELAELPDGTVVVRRVRTGYKRSDEYDRLEYALYHLAARSQFGGQAVVHALHLTDETAEPVVISATKLRNRREKSNAILAGITAGVFPTEVDAVTCPRCPHFFICAAAPPGPLKLG</sequence>
<dbReference type="EMBL" id="AUZZ01003030">
    <property type="protein sequence ID" value="EQD58135.1"/>
    <property type="molecule type" value="Genomic_DNA"/>
</dbReference>